<evidence type="ECO:0000313" key="7">
    <source>
        <dbReference type="Proteomes" id="UP000688947"/>
    </source>
</evidence>
<dbReference type="InterPro" id="IPR002058">
    <property type="entry name" value="PAP_assoc"/>
</dbReference>
<gene>
    <name evidence="6" type="ORF">JG687_00012147</name>
</gene>
<dbReference type="EMBL" id="JAENGZ010000791">
    <property type="protein sequence ID" value="KAG6953872.1"/>
    <property type="molecule type" value="Genomic_DNA"/>
</dbReference>
<reference evidence="6" key="1">
    <citation type="submission" date="2021-01" db="EMBL/GenBank/DDBJ databases">
        <title>Phytophthora aleatoria, a newly-described species from Pinus radiata is distinct from Phytophthora cactorum isolates based on comparative genomics.</title>
        <authorList>
            <person name="Mcdougal R."/>
            <person name="Panda P."/>
            <person name="Williams N."/>
            <person name="Studholme D.J."/>
        </authorList>
    </citation>
    <scope>NUCLEOTIDE SEQUENCE</scope>
    <source>
        <strain evidence="6">NZFS 3830</strain>
    </source>
</reference>
<evidence type="ECO:0000256" key="3">
    <source>
        <dbReference type="SAM" id="MobiDB-lite"/>
    </source>
</evidence>
<dbReference type="VEuPathDB" id="FungiDB:PC110_g14646"/>
<sequence length="553" mass="61657">MKLRDAAFVVDHRRQLSEAVHKPCRDDEKAKQKRKATALQRPPPPSPASSKAPVPTAPLPTKKKNKKKVNKMKKTPLQDAVDLLRQESVKSRNHKLVLAPTSGSGASSTSFSVSSSFPSWRSKHKKEETAKTTLMAMQADLNDSKLTAKHLRQLAKVLEKKKWVESLLCLDTAKVPVLKLVSAETSVPIDITFESAATHSGLLARDLIKRYADSMPELYPLAIVFKQLLRERDLNDAYTGGLSSYSVVLMIIHFSQLWRNGELCFEAANADTEDSSSSCSHSSSADSDDEVQHQQKPPASLGQHLLMILEFFGIIFDYRKNGLSVRDGGYIYRLADNHRSQIGKPALVIEDPIHPDRNVSASSFAFSKVVALFEDSYYALKYFRASKFTPTGALSTAMDSRGAIGITSPGTPKSKENGSPTKRYLRKKKSVDEGDEERVSTSQFSSVEKVLEKLPSLEKKEILDGVNQLSHADKAALTKRLASLERLEISLDTGKVPGIIKKFSDSKLVRLMQYNVWIQCKKTPEWVETNYPAFAKGFDTFYHNRMTPGYKYA</sequence>
<dbReference type="GO" id="GO:0046872">
    <property type="term" value="F:metal ion binding"/>
    <property type="evidence" value="ECO:0007669"/>
    <property type="project" value="UniProtKB-KW"/>
</dbReference>
<dbReference type="GO" id="GO:0043634">
    <property type="term" value="P:polyadenylation-dependent ncRNA catabolic process"/>
    <property type="evidence" value="ECO:0007669"/>
    <property type="project" value="TreeGrafter"/>
</dbReference>
<dbReference type="GO" id="GO:0003729">
    <property type="term" value="F:mRNA binding"/>
    <property type="evidence" value="ECO:0007669"/>
    <property type="project" value="TreeGrafter"/>
</dbReference>
<feature type="domain" description="Poly(A) RNA polymerase mitochondrial-like central palm" evidence="5">
    <location>
        <begin position="140"/>
        <end position="211"/>
    </location>
</feature>
<dbReference type="Pfam" id="PF22600">
    <property type="entry name" value="MTPAP-like_central"/>
    <property type="match status" value="1"/>
</dbReference>
<keyword evidence="1" id="KW-0479">Metal-binding</keyword>
<dbReference type="PANTHER" id="PTHR23092:SF15">
    <property type="entry name" value="INACTIVE NON-CANONICAL POLY(A) RNA POLYMERASE PROTEIN TRF4-2-RELATED"/>
    <property type="match status" value="1"/>
</dbReference>
<dbReference type="AlphaFoldDB" id="A0A8T1U789"/>
<keyword evidence="2" id="KW-0460">Magnesium</keyword>
<dbReference type="InterPro" id="IPR045862">
    <property type="entry name" value="Trf4-like"/>
</dbReference>
<feature type="compositionally biased region" description="Basic residues" evidence="3">
    <location>
        <begin position="61"/>
        <end position="73"/>
    </location>
</feature>
<dbReference type="GO" id="GO:0005730">
    <property type="term" value="C:nucleolus"/>
    <property type="evidence" value="ECO:0007669"/>
    <property type="project" value="TreeGrafter"/>
</dbReference>
<dbReference type="VEuPathDB" id="FungiDB:PC110_g825"/>
<dbReference type="GO" id="GO:1990817">
    <property type="term" value="F:poly(A) RNA polymerase activity"/>
    <property type="evidence" value="ECO:0007669"/>
    <property type="project" value="InterPro"/>
</dbReference>
<evidence type="ECO:0000256" key="1">
    <source>
        <dbReference type="ARBA" id="ARBA00022723"/>
    </source>
</evidence>
<dbReference type="GO" id="GO:0031499">
    <property type="term" value="C:TRAMP complex"/>
    <property type="evidence" value="ECO:0007669"/>
    <property type="project" value="TreeGrafter"/>
</dbReference>
<dbReference type="Pfam" id="PF03828">
    <property type="entry name" value="PAP_assoc"/>
    <property type="match status" value="1"/>
</dbReference>
<dbReference type="InterPro" id="IPR054708">
    <property type="entry name" value="MTPAP-like_central"/>
</dbReference>
<feature type="region of interest" description="Disordered" evidence="3">
    <location>
        <begin position="404"/>
        <end position="439"/>
    </location>
</feature>
<dbReference type="Proteomes" id="UP000688947">
    <property type="component" value="Unassembled WGS sequence"/>
</dbReference>
<organism evidence="6 7">
    <name type="scientific">Phytophthora cactorum</name>
    <dbReference type="NCBI Taxonomy" id="29920"/>
    <lineage>
        <taxon>Eukaryota</taxon>
        <taxon>Sar</taxon>
        <taxon>Stramenopiles</taxon>
        <taxon>Oomycota</taxon>
        <taxon>Peronosporomycetes</taxon>
        <taxon>Peronosporales</taxon>
        <taxon>Peronosporaceae</taxon>
        <taxon>Phytophthora</taxon>
    </lineage>
</organism>
<evidence type="ECO:0000256" key="2">
    <source>
        <dbReference type="ARBA" id="ARBA00022842"/>
    </source>
</evidence>
<dbReference type="PANTHER" id="PTHR23092">
    <property type="entry name" value="POLY(A) RNA POLYMERASE"/>
    <property type="match status" value="1"/>
</dbReference>
<accession>A0A8T1U789</accession>
<dbReference type="GO" id="GO:0031123">
    <property type="term" value="P:RNA 3'-end processing"/>
    <property type="evidence" value="ECO:0007669"/>
    <property type="project" value="TreeGrafter"/>
</dbReference>
<comment type="caution">
    <text evidence="6">The sequence shown here is derived from an EMBL/GenBank/DDBJ whole genome shotgun (WGS) entry which is preliminary data.</text>
</comment>
<name>A0A8T1U789_9STRA</name>
<proteinExistence type="predicted"/>
<feature type="compositionally biased region" description="Basic and acidic residues" evidence="3">
    <location>
        <begin position="10"/>
        <end position="30"/>
    </location>
</feature>
<feature type="domain" description="PAP-associated" evidence="4">
    <location>
        <begin position="300"/>
        <end position="356"/>
    </location>
</feature>
<dbReference type="CDD" id="cd05402">
    <property type="entry name" value="NT_PAP_TUTase"/>
    <property type="match status" value="1"/>
</dbReference>
<evidence type="ECO:0008006" key="8">
    <source>
        <dbReference type="Google" id="ProtNLM"/>
    </source>
</evidence>
<evidence type="ECO:0000259" key="5">
    <source>
        <dbReference type="Pfam" id="PF22600"/>
    </source>
</evidence>
<evidence type="ECO:0000313" key="6">
    <source>
        <dbReference type="EMBL" id="KAG6953872.1"/>
    </source>
</evidence>
<protein>
    <recommendedName>
        <fullName evidence="8">PAP-associated domain-containing protein</fullName>
    </recommendedName>
</protein>
<evidence type="ECO:0000259" key="4">
    <source>
        <dbReference type="Pfam" id="PF03828"/>
    </source>
</evidence>
<feature type="region of interest" description="Disordered" evidence="3">
    <location>
        <begin position="273"/>
        <end position="296"/>
    </location>
</feature>
<dbReference type="OrthoDB" id="273917at2759"/>
<feature type="compositionally biased region" description="Low complexity" evidence="3">
    <location>
        <begin position="275"/>
        <end position="285"/>
    </location>
</feature>
<feature type="region of interest" description="Disordered" evidence="3">
    <location>
        <begin position="1"/>
        <end position="73"/>
    </location>
</feature>